<reference evidence="2 3" key="1">
    <citation type="journal article" date="2021" name="Elife">
        <title>Chloroplast acquisition without the gene transfer in kleptoplastic sea slugs, Plakobranchus ocellatus.</title>
        <authorList>
            <person name="Maeda T."/>
            <person name="Takahashi S."/>
            <person name="Yoshida T."/>
            <person name="Shimamura S."/>
            <person name="Takaki Y."/>
            <person name="Nagai Y."/>
            <person name="Toyoda A."/>
            <person name="Suzuki Y."/>
            <person name="Arimoto A."/>
            <person name="Ishii H."/>
            <person name="Satoh N."/>
            <person name="Nishiyama T."/>
            <person name="Hasebe M."/>
            <person name="Maruyama T."/>
            <person name="Minagawa J."/>
            <person name="Obokata J."/>
            <person name="Shigenobu S."/>
        </authorList>
    </citation>
    <scope>NUCLEOTIDE SEQUENCE [LARGE SCALE GENOMIC DNA]</scope>
</reference>
<keyword evidence="3" id="KW-1185">Reference proteome</keyword>
<gene>
    <name evidence="2" type="ORF">ElyMa_000792700</name>
</gene>
<comment type="caution">
    <text evidence="2">The sequence shown here is derived from an EMBL/GenBank/DDBJ whole genome shotgun (WGS) entry which is preliminary data.</text>
</comment>
<feature type="compositionally biased region" description="Acidic residues" evidence="1">
    <location>
        <begin position="115"/>
        <end position="126"/>
    </location>
</feature>
<feature type="compositionally biased region" description="Low complexity" evidence="1">
    <location>
        <begin position="89"/>
        <end position="114"/>
    </location>
</feature>
<proteinExistence type="predicted"/>
<sequence>MFYNSRLQENVNWFSLLADPPTTLGMGSLARISCFLNNASSLLSMTKDGLAVILLKTLRRNTPSYSSLLIVSSLAIKFTTRYLPATLTTTKSPSMASSSIASISSADESLNSNSDSDDEEESFSTL</sequence>
<accession>A0AAV4GUG2</accession>
<evidence type="ECO:0000313" key="3">
    <source>
        <dbReference type="Proteomes" id="UP000762676"/>
    </source>
</evidence>
<name>A0AAV4GUG2_9GAST</name>
<organism evidence="2 3">
    <name type="scientific">Elysia marginata</name>
    <dbReference type="NCBI Taxonomy" id="1093978"/>
    <lineage>
        <taxon>Eukaryota</taxon>
        <taxon>Metazoa</taxon>
        <taxon>Spiralia</taxon>
        <taxon>Lophotrochozoa</taxon>
        <taxon>Mollusca</taxon>
        <taxon>Gastropoda</taxon>
        <taxon>Heterobranchia</taxon>
        <taxon>Euthyneura</taxon>
        <taxon>Panpulmonata</taxon>
        <taxon>Sacoglossa</taxon>
        <taxon>Placobranchoidea</taxon>
        <taxon>Plakobranchidae</taxon>
        <taxon>Elysia</taxon>
    </lineage>
</organism>
<evidence type="ECO:0000313" key="2">
    <source>
        <dbReference type="EMBL" id="GFR89362.1"/>
    </source>
</evidence>
<dbReference type="AlphaFoldDB" id="A0AAV4GUG2"/>
<dbReference type="Proteomes" id="UP000762676">
    <property type="component" value="Unassembled WGS sequence"/>
</dbReference>
<dbReference type="EMBL" id="BMAT01001620">
    <property type="protein sequence ID" value="GFR89362.1"/>
    <property type="molecule type" value="Genomic_DNA"/>
</dbReference>
<evidence type="ECO:0000256" key="1">
    <source>
        <dbReference type="SAM" id="MobiDB-lite"/>
    </source>
</evidence>
<feature type="region of interest" description="Disordered" evidence="1">
    <location>
        <begin position="89"/>
        <end position="126"/>
    </location>
</feature>
<protein>
    <submittedName>
        <fullName evidence="2">Uncharacterized protein</fullName>
    </submittedName>
</protein>